<reference evidence="1" key="1">
    <citation type="submission" date="2020-04" db="EMBL/GenBank/DDBJ databases">
        <authorList>
            <person name="Chiriac C."/>
            <person name="Salcher M."/>
            <person name="Ghai R."/>
            <person name="Kavagutti S V."/>
        </authorList>
    </citation>
    <scope>NUCLEOTIDE SEQUENCE</scope>
</reference>
<sequence>MKYYFDTLLEGTVVSVTWEFECDNEGIYNSEVTQVMYQGIDVLPVLSEVAIYELDEAGHRLIAEEKEHE</sequence>
<proteinExistence type="predicted"/>
<evidence type="ECO:0008006" key="2">
    <source>
        <dbReference type="Google" id="ProtNLM"/>
    </source>
</evidence>
<accession>A0A6J5KN13</accession>
<name>A0A6J5KN13_9CAUD</name>
<protein>
    <recommendedName>
        <fullName evidence="2">Phage protein</fullName>
    </recommendedName>
</protein>
<dbReference type="EMBL" id="LR796150">
    <property type="protein sequence ID" value="CAB4121619.1"/>
    <property type="molecule type" value="Genomic_DNA"/>
</dbReference>
<gene>
    <name evidence="1" type="ORF">UFOVP15_47</name>
</gene>
<organism evidence="1">
    <name type="scientific">uncultured Caudovirales phage</name>
    <dbReference type="NCBI Taxonomy" id="2100421"/>
    <lineage>
        <taxon>Viruses</taxon>
        <taxon>Duplodnaviria</taxon>
        <taxon>Heunggongvirae</taxon>
        <taxon>Uroviricota</taxon>
        <taxon>Caudoviricetes</taxon>
        <taxon>Peduoviridae</taxon>
        <taxon>Maltschvirus</taxon>
        <taxon>Maltschvirus maltsch</taxon>
    </lineage>
</organism>
<evidence type="ECO:0000313" key="1">
    <source>
        <dbReference type="EMBL" id="CAB4121619.1"/>
    </source>
</evidence>